<evidence type="ECO:0000313" key="2">
    <source>
        <dbReference type="EMBL" id="GER86563.1"/>
    </source>
</evidence>
<keyword evidence="3" id="KW-1185">Reference proteome</keyword>
<reference evidence="2 3" key="1">
    <citation type="submission" date="2019-10" db="EMBL/GenBank/DDBJ databases">
        <title>Dictyobacter vulcani sp. nov., within the class Ktedonobacteria, isolated from soil of volcanic Mt. Zao.</title>
        <authorList>
            <person name="Zheng Y."/>
            <person name="Wang C.M."/>
            <person name="Sakai Y."/>
            <person name="Abe K."/>
            <person name="Yokota A."/>
            <person name="Yabe S."/>
        </authorList>
    </citation>
    <scope>NUCLEOTIDE SEQUENCE [LARGE SCALE GENOMIC DNA]</scope>
    <source>
        <strain evidence="2 3">W12</strain>
    </source>
</reference>
<dbReference type="EMBL" id="BKZW01000001">
    <property type="protein sequence ID" value="GER86563.1"/>
    <property type="molecule type" value="Genomic_DNA"/>
</dbReference>
<evidence type="ECO:0000313" key="3">
    <source>
        <dbReference type="Proteomes" id="UP000326912"/>
    </source>
</evidence>
<proteinExistence type="predicted"/>
<dbReference type="RefSeq" id="WP_151754671.1">
    <property type="nucleotide sequence ID" value="NZ_BKZW01000001.1"/>
</dbReference>
<accession>A0A5J4KFW0</accession>
<feature type="region of interest" description="Disordered" evidence="1">
    <location>
        <begin position="138"/>
        <end position="163"/>
    </location>
</feature>
<comment type="caution">
    <text evidence="2">The sequence shown here is derived from an EMBL/GenBank/DDBJ whole genome shotgun (WGS) entry which is preliminary data.</text>
</comment>
<dbReference type="Proteomes" id="UP000326912">
    <property type="component" value="Unassembled WGS sequence"/>
</dbReference>
<name>A0A5J4KFW0_9CHLR</name>
<organism evidence="2 3">
    <name type="scientific">Dictyobacter vulcani</name>
    <dbReference type="NCBI Taxonomy" id="2607529"/>
    <lineage>
        <taxon>Bacteria</taxon>
        <taxon>Bacillati</taxon>
        <taxon>Chloroflexota</taxon>
        <taxon>Ktedonobacteria</taxon>
        <taxon>Ktedonobacterales</taxon>
        <taxon>Dictyobacteraceae</taxon>
        <taxon>Dictyobacter</taxon>
    </lineage>
</organism>
<gene>
    <name evidence="2" type="ORF">KDW_07250</name>
</gene>
<sequence length="202" mass="23398">MKNSFDETNNQLAQASYTSWQKTLLDVLRSYKTFPLFDCGEKNLKIDADAFARQFLTQVEDHPVIDEQVPSKFLSVNFGSRKKRQQFFTLTKDIQLLVQELFEDQVQQKFPNISAEEYLVRLLTPLAGNTHHTLAPGLQYPFKNPSSREPSLQQLTLDTSDPKNPVLFQGHTATITIKKTQQFYAELEPTFRRVIDRKSKIR</sequence>
<protein>
    <submittedName>
        <fullName evidence="2">Uncharacterized protein</fullName>
    </submittedName>
</protein>
<evidence type="ECO:0000256" key="1">
    <source>
        <dbReference type="SAM" id="MobiDB-lite"/>
    </source>
</evidence>
<dbReference type="AlphaFoldDB" id="A0A5J4KFW0"/>
<feature type="compositionally biased region" description="Polar residues" evidence="1">
    <location>
        <begin position="144"/>
        <end position="159"/>
    </location>
</feature>